<feature type="compositionally biased region" description="Basic and acidic residues" evidence="1">
    <location>
        <begin position="616"/>
        <end position="627"/>
    </location>
</feature>
<dbReference type="SMART" id="SM00581">
    <property type="entry name" value="PSP"/>
    <property type="match status" value="1"/>
</dbReference>
<dbReference type="PANTHER" id="PTHR12785">
    <property type="entry name" value="SPLICING FACTOR 3B"/>
    <property type="match status" value="1"/>
</dbReference>
<protein>
    <recommendedName>
        <fullName evidence="2">PSP proline-rich domain-containing protein</fullName>
    </recommendedName>
</protein>
<dbReference type="InterPro" id="IPR007180">
    <property type="entry name" value="DUF382"/>
</dbReference>
<dbReference type="RefSeq" id="XP_004989551.1">
    <property type="nucleotide sequence ID" value="XM_004989494.1"/>
</dbReference>
<dbReference type="OMA" id="KGEPIGQ"/>
<dbReference type="STRING" id="946362.F2UM79"/>
<feature type="region of interest" description="Disordered" evidence="1">
    <location>
        <begin position="430"/>
        <end position="492"/>
    </location>
</feature>
<feature type="domain" description="PSP proline-rich" evidence="2">
    <location>
        <begin position="331"/>
        <end position="389"/>
    </location>
</feature>
<sequence>MVKEEENGVVAETATKVSAGGATKQTNSTSNSNSNNHVKREDKVVNGKVLRRADGKKKKKKKKKAAKQAAAQANGAAANNNKEASAAAAAASKQANDTTATPKQEEQLDTKALDVEYVPEELKVEDPSAAEFAGVFEAFKFREEDEDAAAEPKKITASAPVIEGDAVRFVEDEEEQQLLSKKKLRKMNRLTVAQLKQVVDRPDVVEMHDVNSADPKTLIQLKATRNTVPVPRHWCNKRKYLQGKRGIEKPPFDLPDFIKQTGITEMREALNEKEEAQGLKAKMREKVRPKMGKMDLDYQKLHDAFFRWQTKPKMSIHGDIYYESKELETAVPDRKPGDLSAELREALGMPTDPSAKPVPPPWLLHMQRFGPPPSYPNLKIPGLNAPIPPGASYGYEPGNWGKPPVDEHGNPLYGDAFGTDAQAFNEAAWEADVEKAPWGKIESEESESESEEEESSEEEEEEEPLGFRTPSGTVSEAPSGISSIGVSTPEALDLRKKSIEEAMEQTEQPTLYKIIPQKDTAVGQERMGSAHVYDITAAQPGTSPLDRAAGRSAGPGGGGVDISIDNPEELEHLDKTRLDAAYASAAQARAAQREDFSDMVAEHQAKTKAKRKKQQDRKDDKSKKFKF</sequence>
<dbReference type="EMBL" id="GL832982">
    <property type="protein sequence ID" value="EGD78228.1"/>
    <property type="molecule type" value="Genomic_DNA"/>
</dbReference>
<dbReference type="Pfam" id="PF04046">
    <property type="entry name" value="PSP"/>
    <property type="match status" value="1"/>
</dbReference>
<dbReference type="GO" id="GO:0005689">
    <property type="term" value="C:U12-type spliceosomal complex"/>
    <property type="evidence" value="ECO:0007669"/>
    <property type="project" value="TreeGrafter"/>
</dbReference>
<feature type="region of interest" description="Disordered" evidence="1">
    <location>
        <begin position="583"/>
        <end position="627"/>
    </location>
</feature>
<feature type="compositionally biased region" description="Basic residues" evidence="1">
    <location>
        <begin position="606"/>
        <end position="615"/>
    </location>
</feature>
<feature type="compositionally biased region" description="Basic and acidic residues" evidence="1">
    <location>
        <begin position="432"/>
        <end position="443"/>
    </location>
</feature>
<accession>F2UM79</accession>
<feature type="region of interest" description="Disordered" evidence="1">
    <location>
        <begin position="1"/>
        <end position="110"/>
    </location>
</feature>
<dbReference type="InParanoid" id="F2UM79"/>
<feature type="compositionally biased region" description="Basic and acidic residues" evidence="1">
    <location>
        <begin position="591"/>
        <end position="605"/>
    </location>
</feature>
<feature type="region of interest" description="Disordered" evidence="1">
    <location>
        <begin position="538"/>
        <end position="565"/>
    </location>
</feature>
<keyword evidence="4" id="KW-1185">Reference proteome</keyword>
<dbReference type="InterPro" id="IPR052584">
    <property type="entry name" value="U2_snRNP_Complex_Component"/>
</dbReference>
<feature type="compositionally biased region" description="Acidic residues" evidence="1">
    <location>
        <begin position="444"/>
        <end position="464"/>
    </location>
</feature>
<dbReference type="GeneID" id="16070106"/>
<dbReference type="AlphaFoldDB" id="F2UM79"/>
<evidence type="ECO:0000256" key="1">
    <source>
        <dbReference type="SAM" id="MobiDB-lite"/>
    </source>
</evidence>
<dbReference type="OrthoDB" id="10260794at2759"/>
<evidence type="ECO:0000313" key="3">
    <source>
        <dbReference type="EMBL" id="EGD78228.1"/>
    </source>
</evidence>
<dbReference type="KEGG" id="sre:PTSG_09295"/>
<feature type="compositionally biased region" description="Polar residues" evidence="1">
    <location>
        <begin position="470"/>
        <end position="486"/>
    </location>
</feature>
<proteinExistence type="predicted"/>
<dbReference type="Proteomes" id="UP000007799">
    <property type="component" value="Unassembled WGS sequence"/>
</dbReference>
<feature type="compositionally biased region" description="Low complexity" evidence="1">
    <location>
        <begin position="26"/>
        <end position="36"/>
    </location>
</feature>
<organism evidence="3 4">
    <name type="scientific">Salpingoeca rosetta (strain ATCC 50818 / BSB-021)</name>
    <dbReference type="NCBI Taxonomy" id="946362"/>
    <lineage>
        <taxon>Eukaryota</taxon>
        <taxon>Choanoflagellata</taxon>
        <taxon>Craspedida</taxon>
        <taxon>Salpingoecidae</taxon>
        <taxon>Salpingoeca</taxon>
    </lineage>
</organism>
<dbReference type="PANTHER" id="PTHR12785:SF6">
    <property type="entry name" value="SPLICING FACTOR 3B SUBUNIT 2"/>
    <property type="match status" value="1"/>
</dbReference>
<reference evidence="3" key="1">
    <citation type="submission" date="2009-08" db="EMBL/GenBank/DDBJ databases">
        <title>Annotation of Salpingoeca rosetta.</title>
        <authorList>
            <consortium name="The Broad Institute Genome Sequencing Platform"/>
            <person name="Russ C."/>
            <person name="Cuomo C."/>
            <person name="Burger G."/>
            <person name="Gray M.W."/>
            <person name="Holland P.W.H."/>
            <person name="King N."/>
            <person name="Lang F.B.F."/>
            <person name="Roger A.J."/>
            <person name="Ruiz-Trillo I."/>
            <person name="Young S.K."/>
            <person name="Zeng Q."/>
            <person name="Gargeya S."/>
            <person name="Alvarado L."/>
            <person name="Berlin A."/>
            <person name="Chapman S.B."/>
            <person name="Chen Z."/>
            <person name="Freedman E."/>
            <person name="Gellesch M."/>
            <person name="Goldberg J."/>
            <person name="Griggs A."/>
            <person name="Gujja S."/>
            <person name="Heilman E."/>
            <person name="Heiman D."/>
            <person name="Howarth C."/>
            <person name="Mehta T."/>
            <person name="Neiman D."/>
            <person name="Pearson M."/>
            <person name="Roberts A."/>
            <person name="Saif S."/>
            <person name="Shea T."/>
            <person name="Shenoy N."/>
            <person name="Sisk P."/>
            <person name="Stolte C."/>
            <person name="Sykes S."/>
            <person name="White J."/>
            <person name="Yandava C."/>
            <person name="Haas B."/>
            <person name="Nusbaum C."/>
            <person name="Birren B."/>
        </authorList>
    </citation>
    <scope>NUCLEOTIDE SEQUENCE</scope>
    <source>
        <strain evidence="3">ATCC 50818</strain>
    </source>
</reference>
<dbReference type="FunCoup" id="F2UM79">
    <property type="interactions" value="1768"/>
</dbReference>
<gene>
    <name evidence="3" type="ORF">PTSG_09295</name>
</gene>
<feature type="compositionally biased region" description="Basic residues" evidence="1">
    <location>
        <begin position="54"/>
        <end position="66"/>
    </location>
</feature>
<evidence type="ECO:0000313" key="4">
    <source>
        <dbReference type="Proteomes" id="UP000007799"/>
    </source>
</evidence>
<dbReference type="eggNOG" id="KOG2330">
    <property type="taxonomic scope" value="Eukaryota"/>
</dbReference>
<name>F2UM79_SALR5</name>
<feature type="compositionally biased region" description="Low complexity" evidence="1">
    <location>
        <begin position="67"/>
        <end position="96"/>
    </location>
</feature>
<dbReference type="Pfam" id="PF04037">
    <property type="entry name" value="DUF382"/>
    <property type="match status" value="1"/>
</dbReference>
<evidence type="ECO:0000259" key="2">
    <source>
        <dbReference type="SMART" id="SM00581"/>
    </source>
</evidence>
<dbReference type="InterPro" id="IPR006568">
    <property type="entry name" value="PSP_pro-rich"/>
</dbReference>